<dbReference type="EMBL" id="BQNB010019474">
    <property type="protein sequence ID" value="GJT85689.1"/>
    <property type="molecule type" value="Genomic_DNA"/>
</dbReference>
<evidence type="ECO:0000313" key="2">
    <source>
        <dbReference type="EMBL" id="GJT85689.1"/>
    </source>
</evidence>
<keyword evidence="2" id="KW-0548">Nucleotidyltransferase</keyword>
<dbReference type="PANTHER" id="PTHR33067:SF9">
    <property type="entry name" value="RNA-DIRECTED DNA POLYMERASE"/>
    <property type="match status" value="1"/>
</dbReference>
<dbReference type="CDD" id="cd00303">
    <property type="entry name" value="retropepsin_like"/>
    <property type="match status" value="1"/>
</dbReference>
<keyword evidence="2" id="KW-0695">RNA-directed DNA polymerase</keyword>
<feature type="coiled-coil region" evidence="1">
    <location>
        <begin position="27"/>
        <end position="76"/>
    </location>
</feature>
<gene>
    <name evidence="2" type="ORF">Tco_1067406</name>
</gene>
<dbReference type="PANTHER" id="PTHR33067">
    <property type="entry name" value="RNA-DIRECTED DNA POLYMERASE-RELATED"/>
    <property type="match status" value="1"/>
</dbReference>
<reference evidence="2" key="1">
    <citation type="journal article" date="2022" name="Int. J. Mol. Sci.">
        <title>Draft Genome of Tanacetum Coccineum: Genomic Comparison of Closely Related Tanacetum-Family Plants.</title>
        <authorList>
            <person name="Yamashiro T."/>
            <person name="Shiraishi A."/>
            <person name="Nakayama K."/>
            <person name="Satake H."/>
        </authorList>
    </citation>
    <scope>NUCLEOTIDE SEQUENCE</scope>
</reference>
<name>A0ABQ5HCS4_9ASTR</name>
<keyword evidence="1" id="KW-0175">Coiled coil</keyword>
<reference evidence="2" key="2">
    <citation type="submission" date="2022-01" db="EMBL/GenBank/DDBJ databases">
        <authorList>
            <person name="Yamashiro T."/>
            <person name="Shiraishi A."/>
            <person name="Satake H."/>
            <person name="Nakayama K."/>
        </authorList>
    </citation>
    <scope>NUCLEOTIDE SEQUENCE</scope>
</reference>
<sequence length="324" mass="37279">MEFHHEELKSMRTRETKQNHQRFTYPLDNLKETLEQYLEELRKRQNILDKWMQNFIENTNKNLQKRESTIKKLKKVVHLAHVLANRKDDAPVMNRTTLQQECAMKLKPPQETPKLETFSEKVKKRIMETQANEEKLLKKLECEPVNTTLVNDIRKTPEYTRTLQELVSNKIQIEELSMVKLNARCSAVLQNELSPKEKDPGRFVLPCIIGNTTVSNALADLGAIISVMLFSMFKRLGLGNPRPVNMVIEMADRSMQSPKGIVEHVLVKIHKFIFSVDFVILDIVEDNKVPIILGRPMLATAHARSDVFGGKISLEVGKEQVIDA</sequence>
<proteinExistence type="predicted"/>
<keyword evidence="3" id="KW-1185">Reference proteome</keyword>
<dbReference type="Proteomes" id="UP001151760">
    <property type="component" value="Unassembled WGS sequence"/>
</dbReference>
<organism evidence="2 3">
    <name type="scientific">Tanacetum coccineum</name>
    <dbReference type="NCBI Taxonomy" id="301880"/>
    <lineage>
        <taxon>Eukaryota</taxon>
        <taxon>Viridiplantae</taxon>
        <taxon>Streptophyta</taxon>
        <taxon>Embryophyta</taxon>
        <taxon>Tracheophyta</taxon>
        <taxon>Spermatophyta</taxon>
        <taxon>Magnoliopsida</taxon>
        <taxon>eudicotyledons</taxon>
        <taxon>Gunneridae</taxon>
        <taxon>Pentapetalae</taxon>
        <taxon>asterids</taxon>
        <taxon>campanulids</taxon>
        <taxon>Asterales</taxon>
        <taxon>Asteraceae</taxon>
        <taxon>Asteroideae</taxon>
        <taxon>Anthemideae</taxon>
        <taxon>Anthemidinae</taxon>
        <taxon>Tanacetum</taxon>
    </lineage>
</organism>
<protein>
    <submittedName>
        <fullName evidence="2">Reverse transcriptase domain-containing protein</fullName>
    </submittedName>
</protein>
<evidence type="ECO:0000313" key="3">
    <source>
        <dbReference type="Proteomes" id="UP001151760"/>
    </source>
</evidence>
<dbReference type="Gene3D" id="2.40.70.10">
    <property type="entry name" value="Acid Proteases"/>
    <property type="match status" value="1"/>
</dbReference>
<keyword evidence="2" id="KW-0808">Transferase</keyword>
<evidence type="ECO:0000256" key="1">
    <source>
        <dbReference type="SAM" id="Coils"/>
    </source>
</evidence>
<dbReference type="InterPro" id="IPR021109">
    <property type="entry name" value="Peptidase_aspartic_dom_sf"/>
</dbReference>
<accession>A0ABQ5HCS4</accession>
<comment type="caution">
    <text evidence="2">The sequence shown here is derived from an EMBL/GenBank/DDBJ whole genome shotgun (WGS) entry which is preliminary data.</text>
</comment>
<dbReference type="GO" id="GO:0003964">
    <property type="term" value="F:RNA-directed DNA polymerase activity"/>
    <property type="evidence" value="ECO:0007669"/>
    <property type="project" value="UniProtKB-KW"/>
</dbReference>